<evidence type="ECO:0000256" key="8">
    <source>
        <dbReference type="RuleBase" id="RU362118"/>
    </source>
</evidence>
<dbReference type="RefSeq" id="WP_077450452.1">
    <property type="nucleotide sequence ID" value="NZ_FUGE01000081.1"/>
</dbReference>
<dbReference type="PANTHER" id="PTHR43797:SF2">
    <property type="entry name" value="HOMOCYSTEINE_CYSTEINE SYNTHASE"/>
    <property type="match status" value="1"/>
</dbReference>
<dbReference type="PANTHER" id="PTHR43797">
    <property type="entry name" value="HOMOCYSTEINE/CYSTEINE SYNTHASE"/>
    <property type="match status" value="1"/>
</dbReference>
<reference evidence="9 10" key="1">
    <citation type="submission" date="2017-02" db="EMBL/GenBank/DDBJ databases">
        <authorList>
            <person name="Peterson S.W."/>
        </authorList>
    </citation>
    <scope>NUCLEOTIDE SEQUENCE [LARGE SCALE GENOMIC DNA]</scope>
    <source>
        <strain evidence="9">Psychrobacter_piechaudii</strain>
    </source>
</reference>
<dbReference type="GO" id="GO:0004124">
    <property type="term" value="F:cysteine synthase activity"/>
    <property type="evidence" value="ECO:0007669"/>
    <property type="project" value="TreeGrafter"/>
</dbReference>
<dbReference type="Gene3D" id="3.40.640.10">
    <property type="entry name" value="Type I PLP-dependent aspartate aminotransferase-like (Major domain)"/>
    <property type="match status" value="1"/>
</dbReference>
<dbReference type="FunFam" id="3.40.640.10:FF:000035">
    <property type="entry name" value="O-succinylhomoserine sulfhydrylase"/>
    <property type="match status" value="1"/>
</dbReference>
<keyword evidence="10" id="KW-1185">Reference proteome</keyword>
<dbReference type="AlphaFoldDB" id="A0A1R4GJQ7"/>
<dbReference type="Pfam" id="PF01053">
    <property type="entry name" value="Cys_Met_Meta_PP"/>
    <property type="match status" value="1"/>
</dbReference>
<dbReference type="InterPro" id="IPR015422">
    <property type="entry name" value="PyrdxlP-dep_Trfase_small"/>
</dbReference>
<dbReference type="NCBIfam" id="TIGR01326">
    <property type="entry name" value="OAH_OAS_sulfhy"/>
    <property type="match status" value="1"/>
</dbReference>
<gene>
    <name evidence="9" type="primary">mdeA</name>
    <name evidence="9" type="ORF">A1232T_00617</name>
</gene>
<dbReference type="InterPro" id="IPR015421">
    <property type="entry name" value="PyrdxlP-dep_Trfase_major"/>
</dbReference>
<dbReference type="GO" id="GO:0006535">
    <property type="term" value="P:cysteine biosynthetic process from serine"/>
    <property type="evidence" value="ECO:0007669"/>
    <property type="project" value="TreeGrafter"/>
</dbReference>
<evidence type="ECO:0000256" key="2">
    <source>
        <dbReference type="ARBA" id="ARBA00011881"/>
    </source>
</evidence>
<dbReference type="GO" id="GO:0005737">
    <property type="term" value="C:cytoplasm"/>
    <property type="evidence" value="ECO:0007669"/>
    <property type="project" value="TreeGrafter"/>
</dbReference>
<dbReference type="GO" id="GO:0016829">
    <property type="term" value="F:lyase activity"/>
    <property type="evidence" value="ECO:0007669"/>
    <property type="project" value="UniProtKB-KW"/>
</dbReference>
<evidence type="ECO:0000256" key="5">
    <source>
        <dbReference type="ARBA" id="ARBA00060995"/>
    </source>
</evidence>
<dbReference type="InterPro" id="IPR015424">
    <property type="entry name" value="PyrdxlP-dep_Trfase"/>
</dbReference>
<dbReference type="GO" id="GO:0071269">
    <property type="term" value="P:L-homocysteine biosynthetic process"/>
    <property type="evidence" value="ECO:0007669"/>
    <property type="project" value="TreeGrafter"/>
</dbReference>
<name>A0A1R4GJQ7_9GAMM</name>
<evidence type="ECO:0000256" key="7">
    <source>
        <dbReference type="PIRSR" id="PIRSR001434-2"/>
    </source>
</evidence>
<dbReference type="EMBL" id="FUGE01000081">
    <property type="protein sequence ID" value="SJM68418.1"/>
    <property type="molecule type" value="Genomic_DNA"/>
</dbReference>
<comment type="subunit">
    <text evidence="2">Homotetramer.</text>
</comment>
<sequence>MSNADNAVDNQRLETLAIHAGYSVEPTTKAVAVPIYHTSSYAFDDTQHGADLFDLKVAGNIYTRIMNPTNAVLEERVAALEGGIGALAVASGMAAITYAVQTICEAGDNIIAASTLYGGTYNFFAHTLPRQGIEVRFFDHKNPAAIHDLVDDKTKMVFAESIGNPLGNIIDIEAISEAAHKHGVPVVIDNTVATPALCRPFEFGADIVVHSLTKYMSGTGTSIGGAIVDSGNFNWGDYPERFPLLNQPDVSYHGVNFVKDVGAAAYIARARVAPLRNTGAALSPLNAFSILQGIQTLSLRMERHVQNAQAVAEYLKGHDKVAWVKYAGLSDHPDHELAQKYMKGTPSAILTFGVKGGREAGAKFIDALNLITRLVNIGDAKSLASHPATTTHRQLNDEELAKAGVSEDMIRLSIGIEHIEDIKADLEQALAKA</sequence>
<dbReference type="PIRSF" id="PIRSF001434">
    <property type="entry name" value="CGS"/>
    <property type="match status" value="1"/>
</dbReference>
<evidence type="ECO:0000313" key="10">
    <source>
        <dbReference type="Proteomes" id="UP000188357"/>
    </source>
</evidence>
<dbReference type="FunFam" id="3.90.1150.10:FF:000033">
    <property type="entry name" value="Cystathionine gamma-synthase"/>
    <property type="match status" value="1"/>
</dbReference>
<dbReference type="SUPFAM" id="SSF53383">
    <property type="entry name" value="PLP-dependent transferases"/>
    <property type="match status" value="1"/>
</dbReference>
<accession>A0A1R4GJQ7</accession>
<dbReference type="OrthoDB" id="9805807at2"/>
<evidence type="ECO:0000256" key="1">
    <source>
        <dbReference type="ARBA" id="ARBA00001933"/>
    </source>
</evidence>
<dbReference type="InterPro" id="IPR000277">
    <property type="entry name" value="Cys/Met-Metab_PyrdxlP-dep_enz"/>
</dbReference>
<comment type="cofactor">
    <cofactor evidence="1 8">
        <name>pyridoxal 5'-phosphate</name>
        <dbReference type="ChEBI" id="CHEBI:597326"/>
    </cofactor>
</comment>
<evidence type="ECO:0000256" key="3">
    <source>
        <dbReference type="ARBA" id="ARBA00022679"/>
    </source>
</evidence>
<protein>
    <recommendedName>
        <fullName evidence="6">O-succinylhomoserine sulfhydrylase</fullName>
    </recommendedName>
</protein>
<dbReference type="GO" id="GO:0019346">
    <property type="term" value="P:transsulfuration"/>
    <property type="evidence" value="ECO:0007669"/>
    <property type="project" value="InterPro"/>
</dbReference>
<evidence type="ECO:0000256" key="6">
    <source>
        <dbReference type="ARBA" id="ARBA00071157"/>
    </source>
</evidence>
<organism evidence="9 10">
    <name type="scientific">Psychrobacter piechaudii</name>
    <dbReference type="NCBI Taxonomy" id="1945521"/>
    <lineage>
        <taxon>Bacteria</taxon>
        <taxon>Pseudomonadati</taxon>
        <taxon>Pseudomonadota</taxon>
        <taxon>Gammaproteobacteria</taxon>
        <taxon>Moraxellales</taxon>
        <taxon>Moraxellaceae</taxon>
        <taxon>Psychrobacter</taxon>
    </lineage>
</organism>
<keyword evidence="3" id="KW-0808">Transferase</keyword>
<dbReference type="CDD" id="cd00614">
    <property type="entry name" value="CGS_like"/>
    <property type="match status" value="1"/>
</dbReference>
<keyword evidence="9" id="KW-0456">Lyase</keyword>
<dbReference type="GO" id="GO:0003961">
    <property type="term" value="F:O-acetylhomoserine aminocarboxypropyltransferase activity"/>
    <property type="evidence" value="ECO:0007669"/>
    <property type="project" value="TreeGrafter"/>
</dbReference>
<keyword evidence="4 7" id="KW-0663">Pyridoxal phosphate</keyword>
<comment type="similarity">
    <text evidence="5">Belongs to the trans-sulfuration enzymes family. MetZ subfamily.</text>
</comment>
<evidence type="ECO:0000313" key="9">
    <source>
        <dbReference type="EMBL" id="SJM68418.1"/>
    </source>
</evidence>
<dbReference type="STRING" id="1945521.A1232T_00617"/>
<dbReference type="Gene3D" id="3.90.1150.10">
    <property type="entry name" value="Aspartate Aminotransferase, domain 1"/>
    <property type="match status" value="1"/>
</dbReference>
<dbReference type="InterPro" id="IPR006235">
    <property type="entry name" value="OAc-hSer/O-AcSer_sulfhydrylase"/>
</dbReference>
<feature type="modified residue" description="N6-(pyridoxal phosphate)lysine" evidence="7">
    <location>
        <position position="214"/>
    </location>
</feature>
<proteinExistence type="inferred from homology"/>
<dbReference type="Proteomes" id="UP000188357">
    <property type="component" value="Unassembled WGS sequence"/>
</dbReference>
<evidence type="ECO:0000256" key="4">
    <source>
        <dbReference type="ARBA" id="ARBA00022898"/>
    </source>
</evidence>
<dbReference type="GO" id="GO:0030170">
    <property type="term" value="F:pyridoxal phosphate binding"/>
    <property type="evidence" value="ECO:0007669"/>
    <property type="project" value="InterPro"/>
</dbReference>